<name>F8PS79_SERL3</name>
<sequence length="106" mass="11827">MIVDKGFDDFTCSIELKVMHDYNASELMALRSHANHSFVGSRVAKAYMVAREMVAEDQKEADATHHSEYLRRSTSNGMPCSSLCRCTASSGQRIYKVSTTEIQCIA</sequence>
<dbReference type="InParanoid" id="F8PS79"/>
<gene>
    <name evidence="1" type="ORF">SERLA73DRAFT_179400</name>
</gene>
<proteinExistence type="predicted"/>
<keyword evidence="2" id="KW-1185">Reference proteome</keyword>
<dbReference type="EMBL" id="GL945478">
    <property type="protein sequence ID" value="EGO01261.1"/>
    <property type="molecule type" value="Genomic_DNA"/>
</dbReference>
<dbReference type="AlphaFoldDB" id="F8PS79"/>
<organism evidence="2">
    <name type="scientific">Serpula lacrymans var. lacrymans (strain S7.3)</name>
    <name type="common">Dry rot fungus</name>
    <dbReference type="NCBI Taxonomy" id="936435"/>
    <lineage>
        <taxon>Eukaryota</taxon>
        <taxon>Fungi</taxon>
        <taxon>Dikarya</taxon>
        <taxon>Basidiomycota</taxon>
        <taxon>Agaricomycotina</taxon>
        <taxon>Agaricomycetes</taxon>
        <taxon>Agaricomycetidae</taxon>
        <taxon>Boletales</taxon>
        <taxon>Coniophorineae</taxon>
        <taxon>Serpulaceae</taxon>
        <taxon>Serpula</taxon>
    </lineage>
</organism>
<protein>
    <submittedName>
        <fullName evidence="1">Uncharacterized protein</fullName>
    </submittedName>
</protein>
<dbReference type="Proteomes" id="UP000008063">
    <property type="component" value="Unassembled WGS sequence"/>
</dbReference>
<dbReference type="HOGENOM" id="CLU_2224806_0_0_1"/>
<evidence type="ECO:0000313" key="2">
    <source>
        <dbReference type="Proteomes" id="UP000008063"/>
    </source>
</evidence>
<accession>F8PS79</accession>
<reference evidence="2" key="1">
    <citation type="journal article" date="2011" name="Science">
        <title>The plant cell wall-decomposing machinery underlies the functional diversity of forest fungi.</title>
        <authorList>
            <person name="Eastwood D.C."/>
            <person name="Floudas D."/>
            <person name="Binder M."/>
            <person name="Majcherczyk A."/>
            <person name="Schneider P."/>
            <person name="Aerts A."/>
            <person name="Asiegbu F.O."/>
            <person name="Baker S.E."/>
            <person name="Barry K."/>
            <person name="Bendiksby M."/>
            <person name="Blumentritt M."/>
            <person name="Coutinho P.M."/>
            <person name="Cullen D."/>
            <person name="de Vries R.P."/>
            <person name="Gathman A."/>
            <person name="Goodell B."/>
            <person name="Henrissat B."/>
            <person name="Ihrmark K."/>
            <person name="Kauserud H."/>
            <person name="Kohler A."/>
            <person name="LaButti K."/>
            <person name="Lapidus A."/>
            <person name="Lavin J.L."/>
            <person name="Lee Y.-H."/>
            <person name="Lindquist E."/>
            <person name="Lilly W."/>
            <person name="Lucas S."/>
            <person name="Morin E."/>
            <person name="Murat C."/>
            <person name="Oguiza J.A."/>
            <person name="Park J."/>
            <person name="Pisabarro A.G."/>
            <person name="Riley R."/>
            <person name="Rosling A."/>
            <person name="Salamov A."/>
            <person name="Schmidt O."/>
            <person name="Schmutz J."/>
            <person name="Skrede I."/>
            <person name="Stenlid J."/>
            <person name="Wiebenga A."/>
            <person name="Xie X."/>
            <person name="Kuees U."/>
            <person name="Hibbett D.S."/>
            <person name="Hoffmeister D."/>
            <person name="Hoegberg N."/>
            <person name="Martin F."/>
            <person name="Grigoriev I.V."/>
            <person name="Watkinson S.C."/>
        </authorList>
    </citation>
    <scope>NUCLEOTIDE SEQUENCE [LARGE SCALE GENOMIC DNA]</scope>
    <source>
        <strain evidence="2">strain S7.3</strain>
    </source>
</reference>
<evidence type="ECO:0000313" key="1">
    <source>
        <dbReference type="EMBL" id="EGO01261.1"/>
    </source>
</evidence>